<proteinExistence type="predicted"/>
<keyword evidence="2" id="KW-1185">Reference proteome</keyword>
<comment type="caution">
    <text evidence="1">The sequence shown here is derived from an EMBL/GenBank/DDBJ whole genome shotgun (WGS) entry which is preliminary data.</text>
</comment>
<protein>
    <submittedName>
        <fullName evidence="1">Uncharacterized protein</fullName>
    </submittedName>
</protein>
<evidence type="ECO:0000313" key="2">
    <source>
        <dbReference type="Proteomes" id="UP000828390"/>
    </source>
</evidence>
<dbReference type="EMBL" id="JAIWYP010000004">
    <property type="protein sequence ID" value="KAH3835687.1"/>
    <property type="molecule type" value="Genomic_DNA"/>
</dbReference>
<organism evidence="1 2">
    <name type="scientific">Dreissena polymorpha</name>
    <name type="common">Zebra mussel</name>
    <name type="synonym">Mytilus polymorpha</name>
    <dbReference type="NCBI Taxonomy" id="45954"/>
    <lineage>
        <taxon>Eukaryota</taxon>
        <taxon>Metazoa</taxon>
        <taxon>Spiralia</taxon>
        <taxon>Lophotrochozoa</taxon>
        <taxon>Mollusca</taxon>
        <taxon>Bivalvia</taxon>
        <taxon>Autobranchia</taxon>
        <taxon>Heteroconchia</taxon>
        <taxon>Euheterodonta</taxon>
        <taxon>Imparidentia</taxon>
        <taxon>Neoheterodontei</taxon>
        <taxon>Myida</taxon>
        <taxon>Dreissenoidea</taxon>
        <taxon>Dreissenidae</taxon>
        <taxon>Dreissena</taxon>
    </lineage>
</organism>
<reference evidence="1" key="1">
    <citation type="journal article" date="2019" name="bioRxiv">
        <title>The Genome of the Zebra Mussel, Dreissena polymorpha: A Resource for Invasive Species Research.</title>
        <authorList>
            <person name="McCartney M.A."/>
            <person name="Auch B."/>
            <person name="Kono T."/>
            <person name="Mallez S."/>
            <person name="Zhang Y."/>
            <person name="Obille A."/>
            <person name="Becker A."/>
            <person name="Abrahante J.E."/>
            <person name="Garbe J."/>
            <person name="Badalamenti J.P."/>
            <person name="Herman A."/>
            <person name="Mangelson H."/>
            <person name="Liachko I."/>
            <person name="Sullivan S."/>
            <person name="Sone E.D."/>
            <person name="Koren S."/>
            <person name="Silverstein K.A.T."/>
            <person name="Beckman K.B."/>
            <person name="Gohl D.M."/>
        </authorList>
    </citation>
    <scope>NUCLEOTIDE SEQUENCE</scope>
    <source>
        <strain evidence="1">Duluth1</strain>
        <tissue evidence="1">Whole animal</tissue>
    </source>
</reference>
<accession>A0A9D4K9K6</accession>
<gene>
    <name evidence="1" type="ORF">DPMN_109046</name>
</gene>
<name>A0A9D4K9K6_DREPO</name>
<evidence type="ECO:0000313" key="1">
    <source>
        <dbReference type="EMBL" id="KAH3835687.1"/>
    </source>
</evidence>
<dbReference type="AlphaFoldDB" id="A0A9D4K9K6"/>
<sequence length="114" mass="13005">MPKLFNKGHIHHHIVESVQFVNVEDINNETDDDIEDLHTAKPMQKGLKFFESGHVRKMQDCEKSDHYFLKCKVMASMRTNVEYDVTATLSVHSGFVKDASCTCIASAMGRCRLM</sequence>
<dbReference type="Proteomes" id="UP000828390">
    <property type="component" value="Unassembled WGS sequence"/>
</dbReference>
<reference evidence="1" key="2">
    <citation type="submission" date="2020-11" db="EMBL/GenBank/DDBJ databases">
        <authorList>
            <person name="McCartney M.A."/>
            <person name="Auch B."/>
            <person name="Kono T."/>
            <person name="Mallez S."/>
            <person name="Becker A."/>
            <person name="Gohl D.M."/>
            <person name="Silverstein K.A.T."/>
            <person name="Koren S."/>
            <person name="Bechman K.B."/>
            <person name="Herman A."/>
            <person name="Abrahante J.E."/>
            <person name="Garbe J."/>
        </authorList>
    </citation>
    <scope>NUCLEOTIDE SEQUENCE</scope>
    <source>
        <strain evidence="1">Duluth1</strain>
        <tissue evidence="1">Whole animal</tissue>
    </source>
</reference>